<sequence length="74" mass="8432">MHDDISTIHLIVAQGFEKNEEYVENPGGRNLEKIESRLSIFEIIIKANTLEDAFDKIARKFSSPVQEADKQISN</sequence>
<dbReference type="RefSeq" id="WP_203110846.1">
    <property type="nucleotide sequence ID" value="NZ_JADOBG010000020.1"/>
</dbReference>
<organism evidence="1 2">
    <name type="scientific">Legionella bononiensis</name>
    <dbReference type="NCBI Taxonomy" id="2793102"/>
    <lineage>
        <taxon>Bacteria</taxon>
        <taxon>Pseudomonadati</taxon>
        <taxon>Pseudomonadota</taxon>
        <taxon>Gammaproteobacteria</taxon>
        <taxon>Legionellales</taxon>
        <taxon>Legionellaceae</taxon>
        <taxon>Legionella</taxon>
    </lineage>
</organism>
<gene>
    <name evidence="1" type="ORF">I5282_06305</name>
</gene>
<evidence type="ECO:0008006" key="3">
    <source>
        <dbReference type="Google" id="ProtNLM"/>
    </source>
</evidence>
<evidence type="ECO:0000313" key="2">
    <source>
        <dbReference type="Proteomes" id="UP000809910"/>
    </source>
</evidence>
<proteinExistence type="predicted"/>
<keyword evidence="2" id="KW-1185">Reference proteome</keyword>
<evidence type="ECO:0000313" key="1">
    <source>
        <dbReference type="EMBL" id="MBL7526182.1"/>
    </source>
</evidence>
<dbReference type="Proteomes" id="UP000809910">
    <property type="component" value="Unassembled WGS sequence"/>
</dbReference>
<reference evidence="1 2" key="1">
    <citation type="submission" date="2020-12" db="EMBL/GenBank/DDBJ databases">
        <title>WGS of Legionella: environmental sample.</title>
        <authorList>
            <person name="Cristino S."/>
            <person name="Girolamini L."/>
            <person name="Salaris S."/>
            <person name="Pascale M.R."/>
            <person name="Mazzotta M."/>
            <person name="Orsini M."/>
            <person name="Grottola A."/>
        </authorList>
    </citation>
    <scope>NUCLEOTIDE SEQUENCE [LARGE SCALE GENOMIC DNA]</scope>
    <source>
        <strain evidence="1 2">30cs62</strain>
    </source>
</reference>
<accession>A0ABS1WA16</accession>
<comment type="caution">
    <text evidence="1">The sequence shown here is derived from an EMBL/GenBank/DDBJ whole genome shotgun (WGS) entry which is preliminary data.</text>
</comment>
<protein>
    <recommendedName>
        <fullName evidence="3">Ankyrin repeat protein</fullName>
    </recommendedName>
</protein>
<name>A0ABS1WA16_9GAMM</name>
<dbReference type="EMBL" id="JADWVN010000009">
    <property type="protein sequence ID" value="MBL7526182.1"/>
    <property type="molecule type" value="Genomic_DNA"/>
</dbReference>